<sequence>MARWKLGVDKANLKIENPSKESVTHRMTHHPIHLPSGSGTSISLMWLYQRLSLLLDGSYGSKHFDLGEAMSSCWRGWFPLILLSWGWTLAFLGLFQVTRRIERDTRLVLTRLGPGSLEPLFLNKAGTNGFMCLHGACEIKALMIDSQPSDSLRHLLKLLRSQNPYLMKNETLSINRYVVLSGILWTIMFIITLQEKIESLYALKYGNNKLFLLKSIVSLKLKEGASLSNHLN</sequence>
<name>A0A371I6X5_MUCPR</name>
<accession>A0A371I6X5</accession>
<keyword evidence="3" id="KW-1185">Reference proteome</keyword>
<dbReference type="OrthoDB" id="6770341at2759"/>
<evidence type="ECO:0000256" key="1">
    <source>
        <dbReference type="SAM" id="Phobius"/>
    </source>
</evidence>
<keyword evidence="1" id="KW-0812">Transmembrane</keyword>
<keyword evidence="1" id="KW-0472">Membrane</keyword>
<dbReference type="Proteomes" id="UP000257109">
    <property type="component" value="Unassembled WGS sequence"/>
</dbReference>
<feature type="transmembrane region" description="Helical" evidence="1">
    <location>
        <begin position="177"/>
        <end position="194"/>
    </location>
</feature>
<organism evidence="2 3">
    <name type="scientific">Mucuna pruriens</name>
    <name type="common">Velvet bean</name>
    <name type="synonym">Dolichos pruriens</name>
    <dbReference type="NCBI Taxonomy" id="157652"/>
    <lineage>
        <taxon>Eukaryota</taxon>
        <taxon>Viridiplantae</taxon>
        <taxon>Streptophyta</taxon>
        <taxon>Embryophyta</taxon>
        <taxon>Tracheophyta</taxon>
        <taxon>Spermatophyta</taxon>
        <taxon>Magnoliopsida</taxon>
        <taxon>eudicotyledons</taxon>
        <taxon>Gunneridae</taxon>
        <taxon>Pentapetalae</taxon>
        <taxon>rosids</taxon>
        <taxon>fabids</taxon>
        <taxon>Fabales</taxon>
        <taxon>Fabaceae</taxon>
        <taxon>Papilionoideae</taxon>
        <taxon>50 kb inversion clade</taxon>
        <taxon>NPAAA clade</taxon>
        <taxon>indigoferoid/millettioid clade</taxon>
        <taxon>Phaseoleae</taxon>
        <taxon>Mucuna</taxon>
    </lineage>
</organism>
<keyword evidence="1" id="KW-1133">Transmembrane helix</keyword>
<comment type="caution">
    <text evidence="2">The sequence shown here is derived from an EMBL/GenBank/DDBJ whole genome shotgun (WGS) entry which is preliminary data.</text>
</comment>
<feature type="transmembrane region" description="Helical" evidence="1">
    <location>
        <begin position="76"/>
        <end position="97"/>
    </location>
</feature>
<proteinExistence type="predicted"/>
<dbReference type="AlphaFoldDB" id="A0A371I6X5"/>
<gene>
    <name evidence="2" type="ORF">CR513_04627</name>
</gene>
<reference evidence="2" key="1">
    <citation type="submission" date="2018-05" db="EMBL/GenBank/DDBJ databases">
        <title>Draft genome of Mucuna pruriens seed.</title>
        <authorList>
            <person name="Nnadi N.E."/>
            <person name="Vos R."/>
            <person name="Hasami M.H."/>
            <person name="Devisetty U.K."/>
            <person name="Aguiy J.C."/>
        </authorList>
    </citation>
    <scope>NUCLEOTIDE SEQUENCE [LARGE SCALE GENOMIC DNA]</scope>
    <source>
        <strain evidence="2">JCA_2017</strain>
    </source>
</reference>
<feature type="non-terminal residue" evidence="2">
    <location>
        <position position="1"/>
    </location>
</feature>
<evidence type="ECO:0000313" key="2">
    <source>
        <dbReference type="EMBL" id="RDY10792.1"/>
    </source>
</evidence>
<evidence type="ECO:0000313" key="3">
    <source>
        <dbReference type="Proteomes" id="UP000257109"/>
    </source>
</evidence>
<protein>
    <submittedName>
        <fullName evidence="2">Uncharacterized protein</fullName>
    </submittedName>
</protein>
<dbReference type="EMBL" id="QJKJ01000774">
    <property type="protein sequence ID" value="RDY10792.1"/>
    <property type="molecule type" value="Genomic_DNA"/>
</dbReference>